<feature type="domain" description="Ricin B lectin" evidence="3">
    <location>
        <begin position="559"/>
        <end position="697"/>
    </location>
</feature>
<dbReference type="GO" id="GO:0004553">
    <property type="term" value="F:hydrolase activity, hydrolyzing O-glycosyl compounds"/>
    <property type="evidence" value="ECO:0007669"/>
    <property type="project" value="InterPro"/>
</dbReference>
<dbReference type="OrthoDB" id="273314at2"/>
<keyword evidence="1" id="KW-0378">Hydrolase</keyword>
<evidence type="ECO:0000256" key="1">
    <source>
        <dbReference type="ARBA" id="ARBA00022801"/>
    </source>
</evidence>
<dbReference type="InterPro" id="IPR017853">
    <property type="entry name" value="GH"/>
</dbReference>
<dbReference type="Gene3D" id="3.20.20.80">
    <property type="entry name" value="Glycosidases"/>
    <property type="match status" value="1"/>
</dbReference>
<dbReference type="CDD" id="cd00161">
    <property type="entry name" value="beta-trefoil_Ricin-like"/>
    <property type="match status" value="1"/>
</dbReference>
<dbReference type="SMART" id="SM00458">
    <property type="entry name" value="RICIN"/>
    <property type="match status" value="2"/>
</dbReference>
<reference evidence="4 5" key="1">
    <citation type="submission" date="2019-03" db="EMBL/GenBank/DDBJ databases">
        <title>Genomic Encyclopedia of Type Strains, Phase IV (KMG-IV): sequencing the most valuable type-strain genomes for metagenomic binning, comparative biology and taxonomic classification.</title>
        <authorList>
            <person name="Goeker M."/>
        </authorList>
    </citation>
    <scope>NUCLEOTIDE SEQUENCE [LARGE SCALE GENOMIC DNA]</scope>
    <source>
        <strain evidence="4 5">DSM 24179</strain>
    </source>
</reference>
<gene>
    <name evidence="4" type="ORF">EV194_101325</name>
</gene>
<evidence type="ECO:0000256" key="2">
    <source>
        <dbReference type="ARBA" id="ARBA00023295"/>
    </source>
</evidence>
<comment type="caution">
    <text evidence="4">The sequence shown here is derived from an EMBL/GenBank/DDBJ whole genome shotgun (WGS) entry which is preliminary data.</text>
</comment>
<dbReference type="EMBL" id="SLWK01000001">
    <property type="protein sequence ID" value="TCO10694.1"/>
    <property type="molecule type" value="Genomic_DNA"/>
</dbReference>
<evidence type="ECO:0000313" key="4">
    <source>
        <dbReference type="EMBL" id="TCO10694.1"/>
    </source>
</evidence>
<protein>
    <submittedName>
        <fullName evidence="4">Putative secreted protein (Por secretion system target)</fullName>
    </submittedName>
</protein>
<dbReference type="NCBIfam" id="TIGR04183">
    <property type="entry name" value="Por_Secre_tail"/>
    <property type="match status" value="1"/>
</dbReference>
<dbReference type="Pfam" id="PF14200">
    <property type="entry name" value="RicinB_lectin_2"/>
    <property type="match status" value="3"/>
</dbReference>
<keyword evidence="5" id="KW-1185">Reference proteome</keyword>
<accession>A0A4R2GN19</accession>
<dbReference type="CDD" id="cd23458">
    <property type="entry name" value="beta-trefoil_Ricin_AgaB34-like"/>
    <property type="match status" value="1"/>
</dbReference>
<proteinExistence type="predicted"/>
<dbReference type="InterPro" id="IPR001547">
    <property type="entry name" value="Glyco_hydro_5"/>
</dbReference>
<dbReference type="Pfam" id="PF00150">
    <property type="entry name" value="Cellulase"/>
    <property type="match status" value="1"/>
</dbReference>
<dbReference type="SUPFAM" id="SSF50370">
    <property type="entry name" value="Ricin B-like lectins"/>
    <property type="match status" value="2"/>
</dbReference>
<dbReference type="GO" id="GO:0000272">
    <property type="term" value="P:polysaccharide catabolic process"/>
    <property type="evidence" value="ECO:0007669"/>
    <property type="project" value="InterPro"/>
</dbReference>
<dbReference type="Proteomes" id="UP000295221">
    <property type="component" value="Unassembled WGS sequence"/>
</dbReference>
<dbReference type="AlphaFoldDB" id="A0A4R2GN19"/>
<dbReference type="SUPFAM" id="SSF51445">
    <property type="entry name" value="(Trans)glycosidases"/>
    <property type="match status" value="1"/>
</dbReference>
<sequence length="798" mass="89157">MKLFRLLILILTLNLLPTMVSAWPGMELPPLHVDGRYLKDPCGNNVLLHGVAITPSPWFNGCMYGNEHCRWENYDVQGCLDYNFAIINRLTDTSDGWYLNYIRLHIDPYWTNDPGPPISEHDISRFNFNRLVQYTDEVIIPLINHAHSRGLYVVLRPPGVCPERISVGDAYQQYLITVWDFLSQHPQIRNADHVMFEIANEPVEILGTNGVWGGTSQAHFDALVNYFQPIVDLIRNNGANNICWIPGTGWQSHYAGYANNPITGGNIGYAVHIYPGYWGGIRNYQDFLNGWNVNVKPVADIAPIIITETDWAPQSYKDAGHYVWGIGNTGVAGGQGFGANLKYIVDQSGNVSWNVLAPENLIHMGDPNGSTAYNNDWEAVAAPVKQWFSEYAADNIPTSNCEPTAGCSGNVQNGIYTISAKHSNKCLDVYNFSMSDGGNIVQWSCGNTENQQWLIEQNSEGYYTIRSLYSDKCLDVANWSTNDGANIQQWTCNGQEVQQFCLQSTGDGYYTIVNRNSGKCIDITDFSMDDGANVQQWTCYNNDCQQFALTLVNTQAIANGTYSIQNRNSGQALDSYNLGTSDGTNVVQWPGTGQTNQQWNITHVENDFYRISPVHAPSKALDVIDYSSADGANVQLWEYWGGTCQQWRFIDVGNGYFQIEARHSGKLLEVAEASLANGANVQQWPANNHHCQHWMLSSLRSASVFENEVASENETALEVQVFPNPVTDGNVTIVLPETNKDISNDIVINIMSLQGSTVYSTNSCRTHSIDIPLNLIQGMYILEITDGERRYVQKLIIK</sequence>
<evidence type="ECO:0000259" key="3">
    <source>
        <dbReference type="SMART" id="SM00458"/>
    </source>
</evidence>
<feature type="domain" description="Ricin B lectin" evidence="3">
    <location>
        <begin position="413"/>
        <end position="550"/>
    </location>
</feature>
<dbReference type="PROSITE" id="PS50231">
    <property type="entry name" value="RICIN_B_LECTIN"/>
    <property type="match status" value="2"/>
</dbReference>
<evidence type="ECO:0000313" key="5">
    <source>
        <dbReference type="Proteomes" id="UP000295221"/>
    </source>
</evidence>
<organism evidence="4 5">
    <name type="scientific">Natronoflexus pectinivorans</name>
    <dbReference type="NCBI Taxonomy" id="682526"/>
    <lineage>
        <taxon>Bacteria</taxon>
        <taxon>Pseudomonadati</taxon>
        <taxon>Bacteroidota</taxon>
        <taxon>Bacteroidia</taxon>
        <taxon>Marinilabiliales</taxon>
        <taxon>Marinilabiliaceae</taxon>
        <taxon>Natronoflexus</taxon>
    </lineage>
</organism>
<dbReference type="InterPro" id="IPR026444">
    <property type="entry name" value="Secre_tail"/>
</dbReference>
<keyword evidence="2" id="KW-0326">Glycosidase</keyword>
<dbReference type="Pfam" id="PF18962">
    <property type="entry name" value="Por_Secre_tail"/>
    <property type="match status" value="1"/>
</dbReference>
<dbReference type="RefSeq" id="WP_132431387.1">
    <property type="nucleotide sequence ID" value="NZ_SLWK01000001.1"/>
</dbReference>
<dbReference type="InterPro" id="IPR035992">
    <property type="entry name" value="Ricin_B-like_lectins"/>
</dbReference>
<name>A0A4R2GN19_9BACT</name>
<dbReference type="InterPro" id="IPR000772">
    <property type="entry name" value="Ricin_B_lectin"/>
</dbReference>
<dbReference type="Gene3D" id="2.80.10.50">
    <property type="match status" value="6"/>
</dbReference>